<dbReference type="GO" id="GO:0005669">
    <property type="term" value="C:transcription factor TFIID complex"/>
    <property type="evidence" value="ECO:0007669"/>
    <property type="project" value="InterPro"/>
</dbReference>
<dbReference type="SUPFAM" id="SSF63737">
    <property type="entry name" value="Leukotriene A4 hydrolase N-terminal domain"/>
    <property type="match status" value="1"/>
</dbReference>
<dbReference type="GO" id="GO:0016251">
    <property type="term" value="F:RNA polymerase II general transcription initiation factor activity"/>
    <property type="evidence" value="ECO:0007669"/>
    <property type="project" value="TreeGrafter"/>
</dbReference>
<dbReference type="Proteomes" id="UP000614334">
    <property type="component" value="Unassembled WGS sequence"/>
</dbReference>
<gene>
    <name evidence="2" type="ORF">RHS01_06592</name>
</gene>
<dbReference type="AlphaFoldDB" id="A0A8H7M3E1"/>
<evidence type="ECO:0000313" key="3">
    <source>
        <dbReference type="Proteomes" id="UP000614334"/>
    </source>
</evidence>
<evidence type="ECO:0000256" key="1">
    <source>
        <dbReference type="SAM" id="MobiDB-lite"/>
    </source>
</evidence>
<evidence type="ECO:0000313" key="2">
    <source>
        <dbReference type="EMBL" id="KAF8753692.1"/>
    </source>
</evidence>
<name>A0A8H7M3E1_9AGAM</name>
<accession>A0A8H7M3E1</accession>
<protein>
    <submittedName>
        <fullName evidence="2">Peptidase family M1 domain</fullName>
    </submittedName>
</protein>
<feature type="region of interest" description="Disordered" evidence="1">
    <location>
        <begin position="151"/>
        <end position="182"/>
    </location>
</feature>
<dbReference type="EMBL" id="JACYCF010000012">
    <property type="protein sequence ID" value="KAF8753692.1"/>
    <property type="molecule type" value="Genomic_DNA"/>
</dbReference>
<reference evidence="2" key="1">
    <citation type="submission" date="2020-09" db="EMBL/GenBank/DDBJ databases">
        <title>Comparative genome analyses of four rice-infecting Rhizoctonia solani isolates reveal extensive enrichment of homogalacturonan modification genes.</title>
        <authorList>
            <person name="Lee D.-Y."/>
            <person name="Jeon J."/>
            <person name="Kim K.-T."/>
            <person name="Cheong K."/>
            <person name="Song H."/>
            <person name="Choi G."/>
            <person name="Ko J."/>
            <person name="Opiyo S.O."/>
            <person name="Zuo S."/>
            <person name="Madhav S."/>
            <person name="Lee Y.-H."/>
            <person name="Wang G.-L."/>
        </authorList>
    </citation>
    <scope>NUCLEOTIDE SEQUENCE</scope>
    <source>
        <strain evidence="2">AG1-IA B2</strain>
    </source>
</reference>
<dbReference type="PANTHER" id="PTHR15137:SF9">
    <property type="entry name" value="TRANSCRIPTION INITIATION FACTOR TFIID SUBUNIT 2"/>
    <property type="match status" value="1"/>
</dbReference>
<dbReference type="GO" id="GO:0006367">
    <property type="term" value="P:transcription initiation at RNA polymerase II promoter"/>
    <property type="evidence" value="ECO:0007669"/>
    <property type="project" value="TreeGrafter"/>
</dbReference>
<sequence>MQRESVRRGFGISHQKVVLQVDIGKKTAHGYTELTVVPLSRDLRTLHLHARCDVHNVSVCVAPGSESIQADFVHTDPTQAVTGQRQTRRALDSNTPKLFPSSIKCTGRRAGLVRSSRHPTVCTRNRVFNTRSSTWAGICAPSESHPNFVPHVFTSPSTSDAARQPSDAMQLDQPTPEPEPEPEFPVVAVASAELTQVRTAHWIRDWSIHISSRSRPTTSDPTATTTTPTPIRTYALPSTPSATLELATTSAPFRPAMSFYTTEYGSYPFGTLSVIFLPTVPSTTSYDCAGLVLLPSTLLHSPAILMLNSTPASLLPTLSLRNGQAYT</sequence>
<organism evidence="2 3">
    <name type="scientific">Rhizoctonia solani</name>
    <dbReference type="NCBI Taxonomy" id="456999"/>
    <lineage>
        <taxon>Eukaryota</taxon>
        <taxon>Fungi</taxon>
        <taxon>Dikarya</taxon>
        <taxon>Basidiomycota</taxon>
        <taxon>Agaricomycotina</taxon>
        <taxon>Agaricomycetes</taxon>
        <taxon>Cantharellales</taxon>
        <taxon>Ceratobasidiaceae</taxon>
        <taxon>Rhizoctonia</taxon>
    </lineage>
</organism>
<dbReference type="InterPro" id="IPR042097">
    <property type="entry name" value="Aminopeptidase_N-like_N_sf"/>
</dbReference>
<dbReference type="PANTHER" id="PTHR15137">
    <property type="entry name" value="TRANSCRIPTION INITIATION FACTOR TFIID"/>
    <property type="match status" value="1"/>
</dbReference>
<dbReference type="Gene3D" id="2.60.40.1730">
    <property type="entry name" value="tricorn interacting facor f3 domain"/>
    <property type="match status" value="1"/>
</dbReference>
<comment type="caution">
    <text evidence="2">The sequence shown here is derived from an EMBL/GenBank/DDBJ whole genome shotgun (WGS) entry which is preliminary data.</text>
</comment>
<proteinExistence type="predicted"/>
<dbReference type="GO" id="GO:0003682">
    <property type="term" value="F:chromatin binding"/>
    <property type="evidence" value="ECO:0007669"/>
    <property type="project" value="TreeGrafter"/>
</dbReference>
<dbReference type="InterPro" id="IPR037813">
    <property type="entry name" value="TAF2"/>
</dbReference>
<dbReference type="GO" id="GO:0000976">
    <property type="term" value="F:transcription cis-regulatory region binding"/>
    <property type="evidence" value="ECO:0007669"/>
    <property type="project" value="TreeGrafter"/>
</dbReference>